<dbReference type="Proteomes" id="UP000248817">
    <property type="component" value="Unassembled WGS sequence"/>
</dbReference>
<reference evidence="1 2" key="1">
    <citation type="submission" date="2018-02" db="EMBL/GenBank/DDBJ databases">
        <title>The genomes of Aspergillus section Nigri reveals drivers in fungal speciation.</title>
        <authorList>
            <consortium name="DOE Joint Genome Institute"/>
            <person name="Vesth T.C."/>
            <person name="Nybo J."/>
            <person name="Theobald S."/>
            <person name="Brandl J."/>
            <person name="Frisvad J.C."/>
            <person name="Nielsen K.F."/>
            <person name="Lyhne E.K."/>
            <person name="Kogle M.E."/>
            <person name="Kuo A."/>
            <person name="Riley R."/>
            <person name="Clum A."/>
            <person name="Nolan M."/>
            <person name="Lipzen A."/>
            <person name="Salamov A."/>
            <person name="Henrissat B."/>
            <person name="Wiebenga A."/>
            <person name="De vries R.P."/>
            <person name="Grigoriev I.V."/>
            <person name="Mortensen U.H."/>
            <person name="Andersen M.R."/>
            <person name="Baker S.E."/>
        </authorList>
    </citation>
    <scope>NUCLEOTIDE SEQUENCE [LARGE SCALE GENOMIC DNA]</scope>
    <source>
        <strain evidence="1 2">CBS 114.80</strain>
    </source>
</reference>
<dbReference type="AlphaFoldDB" id="A0A2V5I158"/>
<evidence type="ECO:0000313" key="1">
    <source>
        <dbReference type="EMBL" id="PYI30479.1"/>
    </source>
</evidence>
<gene>
    <name evidence="1" type="ORF">BP00DRAFT_204084</name>
</gene>
<protein>
    <submittedName>
        <fullName evidence="1">Uncharacterized protein</fullName>
    </submittedName>
</protein>
<organism evidence="1 2">
    <name type="scientific">Aspergillus indologenus CBS 114.80</name>
    <dbReference type="NCBI Taxonomy" id="1450541"/>
    <lineage>
        <taxon>Eukaryota</taxon>
        <taxon>Fungi</taxon>
        <taxon>Dikarya</taxon>
        <taxon>Ascomycota</taxon>
        <taxon>Pezizomycotina</taxon>
        <taxon>Eurotiomycetes</taxon>
        <taxon>Eurotiomycetidae</taxon>
        <taxon>Eurotiales</taxon>
        <taxon>Aspergillaceae</taxon>
        <taxon>Aspergillus</taxon>
        <taxon>Aspergillus subgen. Circumdati</taxon>
    </lineage>
</organism>
<sequence length="155" mass="17230">MPKSRLPVHISIVSLNLKMPLAFMTPLTPSGMRYAQSATPTGSVVCKTSILSDWLASSDVSATNTRPSSFTVSTRAGTTFYKRRVLVPGMKSRPKWLGREAYMTRQIHTSRLERHINPMKLLLCAIRAESLMDIEARPLLLTSGRALTSRAKSRI</sequence>
<name>A0A2V5I158_9EURO</name>
<keyword evidence="2" id="KW-1185">Reference proteome</keyword>
<accession>A0A2V5I158</accession>
<dbReference type="EMBL" id="KZ825515">
    <property type="protein sequence ID" value="PYI30479.1"/>
    <property type="molecule type" value="Genomic_DNA"/>
</dbReference>
<evidence type="ECO:0000313" key="2">
    <source>
        <dbReference type="Proteomes" id="UP000248817"/>
    </source>
</evidence>
<proteinExistence type="predicted"/>